<protein>
    <recommendedName>
        <fullName evidence="4">Transmembrane protein</fullName>
    </recommendedName>
</protein>
<feature type="transmembrane region" description="Helical" evidence="1">
    <location>
        <begin position="67"/>
        <end position="93"/>
    </location>
</feature>
<dbReference type="EMBL" id="CP002102">
    <property type="protein sequence ID" value="ADL00243.1"/>
    <property type="molecule type" value="Genomic_DNA"/>
</dbReference>
<dbReference type="OrthoDB" id="7207038at2"/>
<dbReference type="HOGENOM" id="CLU_1966377_0_0_5"/>
<keyword evidence="1" id="KW-0472">Membrane</keyword>
<reference evidence="3" key="1">
    <citation type="journal article" date="2011" name="J. Bacteriol.">
        <title>Genome sequences of eight morphologically diverse alphaproteobacteria.</title>
        <authorList>
            <consortium name="US DOE Joint Genome Institute"/>
            <person name="Brown P.J."/>
            <person name="Kysela D.T."/>
            <person name="Buechlein A."/>
            <person name="Hemmerich C."/>
            <person name="Brun Y.V."/>
        </authorList>
    </citation>
    <scope>NUCLEOTIDE SEQUENCE [LARGE SCALE GENOMIC DNA]</scope>
    <source>
        <strain evidence="3">ATCC 15264 / DSM 4735 / LMG 14903 / NBRC 16000 / CB 81</strain>
    </source>
</reference>
<dbReference type="RefSeq" id="WP_013268346.1">
    <property type="nucleotide sequence ID" value="NC_014375.1"/>
</dbReference>
<gene>
    <name evidence="2" type="ordered locus">Bresu_0930</name>
</gene>
<evidence type="ECO:0000256" key="1">
    <source>
        <dbReference type="SAM" id="Phobius"/>
    </source>
</evidence>
<feature type="transmembrane region" description="Helical" evidence="1">
    <location>
        <begin position="20"/>
        <end position="46"/>
    </location>
</feature>
<evidence type="ECO:0000313" key="2">
    <source>
        <dbReference type="EMBL" id="ADL00243.1"/>
    </source>
</evidence>
<organism evidence="2 3">
    <name type="scientific">Brevundimonas subvibrioides (strain ATCC 15264 / DSM 4735 / LMG 14903 / NBRC 16000 / CB 81)</name>
    <name type="common">Caulobacter subvibrioides</name>
    <dbReference type="NCBI Taxonomy" id="633149"/>
    <lineage>
        <taxon>Bacteria</taxon>
        <taxon>Pseudomonadati</taxon>
        <taxon>Pseudomonadota</taxon>
        <taxon>Alphaproteobacteria</taxon>
        <taxon>Caulobacterales</taxon>
        <taxon>Caulobacteraceae</taxon>
        <taxon>Brevundimonas</taxon>
    </lineage>
</organism>
<dbReference type="Proteomes" id="UP000002696">
    <property type="component" value="Chromosome"/>
</dbReference>
<dbReference type="STRING" id="633149.Bresu_0930"/>
<evidence type="ECO:0000313" key="3">
    <source>
        <dbReference type="Proteomes" id="UP000002696"/>
    </source>
</evidence>
<evidence type="ECO:0008006" key="4">
    <source>
        <dbReference type="Google" id="ProtNLM"/>
    </source>
</evidence>
<dbReference type="BioCyc" id="BSUB633149:G1GM8-930-MONOMER"/>
<name>D9QN42_BRESC</name>
<dbReference type="AlphaFoldDB" id="D9QN42"/>
<keyword evidence="1" id="KW-0812">Transmembrane</keyword>
<accession>D9QN42</accession>
<sequence>MSDTSQPRLAPGHEAEGKPAALIAWGLYILSIPSANVLVLVGLVVAYAARGSATGLPRQHIEAQIALFWSVFWWTIATWVLIVISAFASIVLIGIPFLLLFLALWFLLSVWFTVKSVLGLLALLGDRPPA</sequence>
<feature type="transmembrane region" description="Helical" evidence="1">
    <location>
        <begin position="99"/>
        <end position="124"/>
    </location>
</feature>
<keyword evidence="1" id="KW-1133">Transmembrane helix</keyword>
<dbReference type="KEGG" id="bsb:Bresu_0930"/>
<proteinExistence type="predicted"/>
<dbReference type="InParanoid" id="D9QN42"/>
<keyword evidence="3" id="KW-1185">Reference proteome</keyword>
<dbReference type="eggNOG" id="COG3671">
    <property type="taxonomic scope" value="Bacteria"/>
</dbReference>